<dbReference type="AlphaFoldDB" id="A0A7I8V4W3"/>
<dbReference type="OrthoDB" id="9049620at2759"/>
<organism evidence="6 7">
    <name type="scientific">Dimorphilus gyrociliatus</name>
    <dbReference type="NCBI Taxonomy" id="2664684"/>
    <lineage>
        <taxon>Eukaryota</taxon>
        <taxon>Metazoa</taxon>
        <taxon>Spiralia</taxon>
        <taxon>Lophotrochozoa</taxon>
        <taxon>Annelida</taxon>
        <taxon>Polychaeta</taxon>
        <taxon>Polychaeta incertae sedis</taxon>
        <taxon>Dinophilidae</taxon>
        <taxon>Dimorphilus</taxon>
    </lineage>
</organism>
<protein>
    <recommendedName>
        <fullName evidence="5">RING-type domain-containing protein</fullName>
    </recommendedName>
</protein>
<keyword evidence="4" id="KW-1133">Transmembrane helix</keyword>
<gene>
    <name evidence="6" type="ORF">DGYR_LOCUS586</name>
</gene>
<feature type="transmembrane region" description="Helical" evidence="4">
    <location>
        <begin position="390"/>
        <end position="410"/>
    </location>
</feature>
<dbReference type="EMBL" id="CAJFCJ010000001">
    <property type="protein sequence ID" value="CAD5111265.1"/>
    <property type="molecule type" value="Genomic_DNA"/>
</dbReference>
<accession>A0A7I8V4W3</accession>
<evidence type="ECO:0000259" key="5">
    <source>
        <dbReference type="PROSITE" id="PS50089"/>
    </source>
</evidence>
<comment type="caution">
    <text evidence="6">The sequence shown here is derived from an EMBL/GenBank/DDBJ whole genome shotgun (WGS) entry which is preliminary data.</text>
</comment>
<evidence type="ECO:0000313" key="6">
    <source>
        <dbReference type="EMBL" id="CAD5111265.1"/>
    </source>
</evidence>
<feature type="domain" description="RING-type" evidence="5">
    <location>
        <begin position="12"/>
        <end position="62"/>
    </location>
</feature>
<keyword evidence="4" id="KW-0472">Membrane</keyword>
<dbReference type="SUPFAM" id="SSF57850">
    <property type="entry name" value="RING/U-box"/>
    <property type="match status" value="1"/>
</dbReference>
<evidence type="ECO:0000256" key="4">
    <source>
        <dbReference type="SAM" id="Phobius"/>
    </source>
</evidence>
<name>A0A7I8V4W3_9ANNE</name>
<evidence type="ECO:0000256" key="2">
    <source>
        <dbReference type="ARBA" id="ARBA00022833"/>
    </source>
</evidence>
<dbReference type="Gene3D" id="3.30.40.10">
    <property type="entry name" value="Zinc/RING finger domain, C3HC4 (zinc finger)"/>
    <property type="match status" value="1"/>
</dbReference>
<reference evidence="6 7" key="1">
    <citation type="submission" date="2020-08" db="EMBL/GenBank/DDBJ databases">
        <authorList>
            <person name="Hejnol A."/>
        </authorList>
    </citation>
    <scope>NUCLEOTIDE SEQUENCE [LARGE SCALE GENOMIC DNA]</scope>
</reference>
<keyword evidence="1 3" id="KW-0863">Zinc-finger</keyword>
<dbReference type="GO" id="GO:0008270">
    <property type="term" value="F:zinc ion binding"/>
    <property type="evidence" value="ECO:0007669"/>
    <property type="project" value="UniProtKB-KW"/>
</dbReference>
<evidence type="ECO:0000256" key="3">
    <source>
        <dbReference type="PROSITE-ProRule" id="PRU00175"/>
    </source>
</evidence>
<keyword evidence="1 3" id="KW-0479">Metal-binding</keyword>
<dbReference type="PROSITE" id="PS50089">
    <property type="entry name" value="ZF_RING_2"/>
    <property type="match status" value="1"/>
</dbReference>
<evidence type="ECO:0000256" key="1">
    <source>
        <dbReference type="ARBA" id="ARBA00022771"/>
    </source>
</evidence>
<sequence length="412" mass="49088">MSFLVNEEDTKCFVCLISWVGQNPRCLPCKESIHIFCSDCLEKFAIHGKLQIGEELRCPVCNVGHTWTKEGVLSFPRLTIFDRTKRGDDNYNRNDRNFIERIPSKYKRSEMENAVVAAIRNINEEEDKILREIHDAVRLRIIKLQDMKEVLFKEALDFFNRKENCLKKIIKEFEAIELFSNKIGESELGGNLMEMRMKLTNKAMKMLHKHIIFKINNTELISIGENVVNQDFIINNDLISIPSFGNVITQTCNRNCLYFIMEKYRDNGYCYRLVSYDSGAERFDFLHEWKSSRDKQYKIAVDNQIYFLTVGEREIKYVKEILRKDNRNYCKFESFCFTDRNTEYYQNIIDYEGGIIAYSTILEQKCHLFKIRNPFKVEWERLYSEKGERLFFFLNLTFKVTLLSIFYLIYLY</sequence>
<keyword evidence="7" id="KW-1185">Reference proteome</keyword>
<dbReference type="Proteomes" id="UP000549394">
    <property type="component" value="Unassembled WGS sequence"/>
</dbReference>
<evidence type="ECO:0000313" key="7">
    <source>
        <dbReference type="Proteomes" id="UP000549394"/>
    </source>
</evidence>
<keyword evidence="4" id="KW-0812">Transmembrane</keyword>
<keyword evidence="2" id="KW-0862">Zinc</keyword>
<proteinExistence type="predicted"/>
<dbReference type="InterPro" id="IPR001841">
    <property type="entry name" value="Znf_RING"/>
</dbReference>
<dbReference type="InterPro" id="IPR013083">
    <property type="entry name" value="Znf_RING/FYVE/PHD"/>
</dbReference>